<dbReference type="PANTHER" id="PTHR38030:SF2">
    <property type="entry name" value="PROTOPORPHYRINOGEN IX DEHYDROGENASE [QUINONE]"/>
    <property type="match status" value="1"/>
</dbReference>
<dbReference type="GO" id="GO:0010181">
    <property type="term" value="F:FMN binding"/>
    <property type="evidence" value="ECO:0007669"/>
    <property type="project" value="TreeGrafter"/>
</dbReference>
<dbReference type="InterPro" id="IPR026816">
    <property type="entry name" value="Flavodoxin_dom"/>
</dbReference>
<feature type="domain" description="Flavodoxin" evidence="1">
    <location>
        <begin position="5"/>
        <end position="68"/>
    </location>
</feature>
<dbReference type="InterPro" id="IPR052200">
    <property type="entry name" value="Protoporphyrinogen_IX_DH"/>
</dbReference>
<dbReference type="Pfam" id="PF12724">
    <property type="entry name" value="Flavodoxin_5"/>
    <property type="match status" value="1"/>
</dbReference>
<gene>
    <name evidence="2" type="ORF">MSTO_14640</name>
</gene>
<dbReference type="Proteomes" id="UP000467130">
    <property type="component" value="Chromosome"/>
</dbReference>
<evidence type="ECO:0000313" key="3">
    <source>
        <dbReference type="Proteomes" id="UP000467130"/>
    </source>
</evidence>
<dbReference type="SUPFAM" id="SSF52218">
    <property type="entry name" value="Flavoproteins"/>
    <property type="match status" value="1"/>
</dbReference>
<dbReference type="PANTHER" id="PTHR38030">
    <property type="entry name" value="PROTOPORPHYRINOGEN IX DEHYDROGENASE [MENAQUINONE]"/>
    <property type="match status" value="1"/>
</dbReference>
<dbReference type="AlphaFoldDB" id="A0A7I7Q4S3"/>
<dbReference type="EMBL" id="AP022587">
    <property type="protein sequence ID" value="BBY21259.1"/>
    <property type="molecule type" value="Genomic_DNA"/>
</dbReference>
<dbReference type="RefSeq" id="WP_163789252.1">
    <property type="nucleotide sequence ID" value="NZ_AP022587.1"/>
</dbReference>
<organism evidence="2 3">
    <name type="scientific">Mycobacterium stomatepiae</name>
    <dbReference type="NCBI Taxonomy" id="470076"/>
    <lineage>
        <taxon>Bacteria</taxon>
        <taxon>Bacillati</taxon>
        <taxon>Actinomycetota</taxon>
        <taxon>Actinomycetes</taxon>
        <taxon>Mycobacteriales</taxon>
        <taxon>Mycobacteriaceae</taxon>
        <taxon>Mycobacterium</taxon>
        <taxon>Mycobacterium simiae complex</taxon>
    </lineage>
</organism>
<dbReference type="Gene3D" id="3.40.50.360">
    <property type="match status" value="1"/>
</dbReference>
<dbReference type="GO" id="GO:0006783">
    <property type="term" value="P:heme biosynthetic process"/>
    <property type="evidence" value="ECO:0007669"/>
    <property type="project" value="TreeGrafter"/>
</dbReference>
<protein>
    <submittedName>
        <fullName evidence="2">Flavodoxin</fullName>
    </submittedName>
</protein>
<accession>A0A7I7Q4S3</accession>
<evidence type="ECO:0000259" key="1">
    <source>
        <dbReference type="Pfam" id="PF12724"/>
    </source>
</evidence>
<sequence>MKALIVCSSKSHGNTRRIADRMAQVLECEVVTPESVDPATLGGYDLVGFGSGIYYMAVDPRLRSLIRHVPRADRVSAFTFFTSGAREIPLLGYHKPIRKMLEAKGFEVIGSFSSRGFDTVGPFGFIGGINRDRPNDHDLDRAAALAARLRKRVESSRAVG</sequence>
<dbReference type="GO" id="GO:0070819">
    <property type="term" value="F:menaquinone-dependent protoporphyrinogen oxidase activity"/>
    <property type="evidence" value="ECO:0007669"/>
    <property type="project" value="TreeGrafter"/>
</dbReference>
<name>A0A7I7Q4S3_9MYCO</name>
<reference evidence="2 3" key="1">
    <citation type="journal article" date="2019" name="Emerg. Microbes Infect.">
        <title>Comprehensive subspecies identification of 175 nontuberculous mycobacteria species based on 7547 genomic profiles.</title>
        <authorList>
            <person name="Matsumoto Y."/>
            <person name="Kinjo T."/>
            <person name="Motooka D."/>
            <person name="Nabeya D."/>
            <person name="Jung N."/>
            <person name="Uechi K."/>
            <person name="Horii T."/>
            <person name="Iida T."/>
            <person name="Fujita J."/>
            <person name="Nakamura S."/>
        </authorList>
    </citation>
    <scope>NUCLEOTIDE SEQUENCE [LARGE SCALE GENOMIC DNA]</scope>
    <source>
        <strain evidence="2 3">JCM 17783</strain>
    </source>
</reference>
<dbReference type="InterPro" id="IPR029039">
    <property type="entry name" value="Flavoprotein-like_sf"/>
</dbReference>
<keyword evidence="3" id="KW-1185">Reference proteome</keyword>
<evidence type="ECO:0000313" key="2">
    <source>
        <dbReference type="EMBL" id="BBY21259.1"/>
    </source>
</evidence>
<proteinExistence type="predicted"/>
<dbReference type="KEGG" id="msto:MSTO_14640"/>